<dbReference type="SUPFAM" id="SSF52540">
    <property type="entry name" value="P-loop containing nucleoside triphosphate hydrolases"/>
    <property type="match status" value="1"/>
</dbReference>
<accession>A0ABU0E576</accession>
<dbReference type="InterPro" id="IPR017871">
    <property type="entry name" value="ABC_transporter-like_CS"/>
</dbReference>
<dbReference type="InterPro" id="IPR027417">
    <property type="entry name" value="P-loop_NTPase"/>
</dbReference>
<gene>
    <name evidence="6" type="ORF">J2S15_002806</name>
</gene>
<dbReference type="RefSeq" id="WP_307409313.1">
    <property type="nucleotide sequence ID" value="NZ_JAUSUR010000005.1"/>
</dbReference>
<comment type="caution">
    <text evidence="6">The sequence shown here is derived from an EMBL/GenBank/DDBJ whole genome shotgun (WGS) entry which is preliminary data.</text>
</comment>
<dbReference type="PANTHER" id="PTHR42798:SF7">
    <property type="entry name" value="ALPHA-D-RIBOSE 1-METHYLPHOSPHONATE 5-TRIPHOSPHATE SYNTHASE SUBUNIT PHNL"/>
    <property type="match status" value="1"/>
</dbReference>
<organism evidence="6 7">
    <name type="scientific">Breznakia pachnodae</name>
    <dbReference type="NCBI Taxonomy" id="265178"/>
    <lineage>
        <taxon>Bacteria</taxon>
        <taxon>Bacillati</taxon>
        <taxon>Bacillota</taxon>
        <taxon>Erysipelotrichia</taxon>
        <taxon>Erysipelotrichales</taxon>
        <taxon>Erysipelotrichaceae</taxon>
        <taxon>Breznakia</taxon>
    </lineage>
</organism>
<dbReference type="Proteomes" id="UP001230220">
    <property type="component" value="Unassembled WGS sequence"/>
</dbReference>
<dbReference type="InterPro" id="IPR003439">
    <property type="entry name" value="ABC_transporter-like_ATP-bd"/>
</dbReference>
<protein>
    <submittedName>
        <fullName evidence="6">ABC transport system ATP-binding protein</fullName>
    </submittedName>
</protein>
<dbReference type="PANTHER" id="PTHR42798">
    <property type="entry name" value="LIPOPROTEIN-RELEASING SYSTEM ATP-BINDING PROTEIN LOLD"/>
    <property type="match status" value="1"/>
</dbReference>
<dbReference type="InterPro" id="IPR017911">
    <property type="entry name" value="MacB-like_ATP-bd"/>
</dbReference>
<dbReference type="PROSITE" id="PS00211">
    <property type="entry name" value="ABC_TRANSPORTER_1"/>
    <property type="match status" value="1"/>
</dbReference>
<evidence type="ECO:0000259" key="5">
    <source>
        <dbReference type="PROSITE" id="PS50893"/>
    </source>
</evidence>
<dbReference type="SMART" id="SM00382">
    <property type="entry name" value="AAA"/>
    <property type="match status" value="1"/>
</dbReference>
<evidence type="ECO:0000256" key="1">
    <source>
        <dbReference type="ARBA" id="ARBA00005417"/>
    </source>
</evidence>
<dbReference type="Gene3D" id="3.40.50.300">
    <property type="entry name" value="P-loop containing nucleotide triphosphate hydrolases"/>
    <property type="match status" value="1"/>
</dbReference>
<dbReference type="PROSITE" id="PS50893">
    <property type="entry name" value="ABC_TRANSPORTER_2"/>
    <property type="match status" value="1"/>
</dbReference>
<evidence type="ECO:0000313" key="7">
    <source>
        <dbReference type="Proteomes" id="UP001230220"/>
    </source>
</evidence>
<dbReference type="CDD" id="cd03255">
    <property type="entry name" value="ABC_MJ0796_LolCDE_FtsE"/>
    <property type="match status" value="1"/>
</dbReference>
<keyword evidence="7" id="KW-1185">Reference proteome</keyword>
<dbReference type="EMBL" id="JAUSUR010000005">
    <property type="protein sequence ID" value="MDQ0362053.1"/>
    <property type="molecule type" value="Genomic_DNA"/>
</dbReference>
<dbReference type="Pfam" id="PF00005">
    <property type="entry name" value="ABC_tran"/>
    <property type="match status" value="1"/>
</dbReference>
<keyword evidence="2" id="KW-0813">Transport</keyword>
<proteinExistence type="inferred from homology"/>
<evidence type="ECO:0000256" key="4">
    <source>
        <dbReference type="ARBA" id="ARBA00022840"/>
    </source>
</evidence>
<dbReference type="GO" id="GO:0005524">
    <property type="term" value="F:ATP binding"/>
    <property type="evidence" value="ECO:0007669"/>
    <property type="project" value="UniProtKB-KW"/>
</dbReference>
<feature type="domain" description="ABC transporter" evidence="5">
    <location>
        <begin position="9"/>
        <end position="248"/>
    </location>
</feature>
<evidence type="ECO:0000313" key="6">
    <source>
        <dbReference type="EMBL" id="MDQ0362053.1"/>
    </source>
</evidence>
<keyword evidence="3" id="KW-0547">Nucleotide-binding</keyword>
<keyword evidence="4 6" id="KW-0067">ATP-binding</keyword>
<dbReference type="InterPro" id="IPR003593">
    <property type="entry name" value="AAA+_ATPase"/>
</dbReference>
<sequence length="255" mass="28643">MEKHKNVIIEASKLNKNFKTGDIEQQVISDMNITIYEGDFTVIMGSSGAGKSTLMYVLSGMDRATSGSIVYKGEDIVSYSDDKLAVFRRKNCGFVFQQMYLLEKMSLIDNVVTAGSLVEKNKSLVKEHTKELLKKVNIEETLWHKFPSQISGGEAQRVGIVRSLINTPAVVFADEPTGALNSSNSDVVLDVFSKINNEGQSVIMVTHDKKSALRANRIIYLKDGKIFGELKLENYNINDHHREELLNNFLAEMEW</sequence>
<evidence type="ECO:0000256" key="3">
    <source>
        <dbReference type="ARBA" id="ARBA00022741"/>
    </source>
</evidence>
<evidence type="ECO:0000256" key="2">
    <source>
        <dbReference type="ARBA" id="ARBA00022448"/>
    </source>
</evidence>
<name>A0ABU0E576_9FIRM</name>
<comment type="similarity">
    <text evidence="1">Belongs to the ABC transporter superfamily.</text>
</comment>
<reference evidence="6 7" key="1">
    <citation type="submission" date="2023-07" db="EMBL/GenBank/DDBJ databases">
        <title>Genomic Encyclopedia of Type Strains, Phase IV (KMG-IV): sequencing the most valuable type-strain genomes for metagenomic binning, comparative biology and taxonomic classification.</title>
        <authorList>
            <person name="Goeker M."/>
        </authorList>
    </citation>
    <scope>NUCLEOTIDE SEQUENCE [LARGE SCALE GENOMIC DNA]</scope>
    <source>
        <strain evidence="6 7">DSM 16784</strain>
    </source>
</reference>